<evidence type="ECO:0000313" key="1">
    <source>
        <dbReference type="EMBL" id="KAG2194807.1"/>
    </source>
</evidence>
<proteinExistence type="predicted"/>
<keyword evidence="2" id="KW-1185">Reference proteome</keyword>
<dbReference type="Proteomes" id="UP000603453">
    <property type="component" value="Unassembled WGS sequence"/>
</dbReference>
<dbReference type="AlphaFoldDB" id="A0A8H7QLD8"/>
<dbReference type="Gene3D" id="3.80.10.10">
    <property type="entry name" value="Ribonuclease Inhibitor"/>
    <property type="match status" value="1"/>
</dbReference>
<protein>
    <submittedName>
        <fullName evidence="1">Uncharacterized protein</fullName>
    </submittedName>
</protein>
<reference evidence="1" key="1">
    <citation type="submission" date="2020-12" db="EMBL/GenBank/DDBJ databases">
        <title>Metabolic potential, ecology and presence of endohyphal bacteria is reflected in genomic diversity of Mucoromycotina.</title>
        <authorList>
            <person name="Muszewska A."/>
            <person name="Okrasinska A."/>
            <person name="Steczkiewicz K."/>
            <person name="Drgas O."/>
            <person name="Orlowska M."/>
            <person name="Perlinska-Lenart U."/>
            <person name="Aleksandrzak-Piekarczyk T."/>
            <person name="Szatraj K."/>
            <person name="Zielenkiewicz U."/>
            <person name="Pilsyk S."/>
            <person name="Malc E."/>
            <person name="Mieczkowski P."/>
            <person name="Kruszewska J.S."/>
            <person name="Biernat P."/>
            <person name="Pawlowska J."/>
        </authorList>
    </citation>
    <scope>NUCLEOTIDE SEQUENCE</scope>
    <source>
        <strain evidence="1">WA0000017839</strain>
    </source>
</reference>
<organism evidence="1 2">
    <name type="scientific">Mucor saturninus</name>
    <dbReference type="NCBI Taxonomy" id="64648"/>
    <lineage>
        <taxon>Eukaryota</taxon>
        <taxon>Fungi</taxon>
        <taxon>Fungi incertae sedis</taxon>
        <taxon>Mucoromycota</taxon>
        <taxon>Mucoromycotina</taxon>
        <taxon>Mucoromycetes</taxon>
        <taxon>Mucorales</taxon>
        <taxon>Mucorineae</taxon>
        <taxon>Mucoraceae</taxon>
        <taxon>Mucor</taxon>
    </lineage>
</organism>
<name>A0A8H7QLD8_9FUNG</name>
<comment type="caution">
    <text evidence="1">The sequence shown here is derived from an EMBL/GenBank/DDBJ whole genome shotgun (WGS) entry which is preliminary data.</text>
</comment>
<accession>A0A8H7QLD8</accession>
<evidence type="ECO:0000313" key="2">
    <source>
        <dbReference type="Proteomes" id="UP000603453"/>
    </source>
</evidence>
<dbReference type="InterPro" id="IPR032675">
    <property type="entry name" value="LRR_dom_sf"/>
</dbReference>
<dbReference type="EMBL" id="JAEPRD010000187">
    <property type="protein sequence ID" value="KAG2194807.1"/>
    <property type="molecule type" value="Genomic_DNA"/>
</dbReference>
<gene>
    <name evidence="1" type="ORF">INT47_004138</name>
</gene>
<sequence>MFTEHIFKHSNLNTLKWLDIETVDMFAKEESDNILKILRDNIHCIPALQELSLVNPTIRLEDMEVLHDNTQNLKKLTLNINCCHNIWLQERSVSVSTQASQLESLTLYIYPYSICDNQESFDRSVHKWISYVCQKYKNLRYLIIETYSQRTFNHYLSETMEYAAMGMLSALRYIKYLGIDLCPLTKRIMDIIKINRIQLNGMVLYLNDTPQNEQMIDSLKTSQLVNKVVELTIRISPLVIRRMNEPSYLKSRAIKLPEFFINVVDLTVHWIPEGCAIMLLSNLMQSFPMLQNLQTGLVNFGVSESESTNNYHIKECNALKSICFTLCPGFAQKRTNRLVFNSSFQALFQACPQIESVQITGELNCVSDEHDKELTLCLSKNLKLKQVYIRLVGCEGYSINGSIVERKEASKNPFNEQKHHLNLVIHEPSNVTVSALFPDNSYS</sequence>